<feature type="region of interest" description="Disordered" evidence="3">
    <location>
        <begin position="326"/>
        <end position="360"/>
    </location>
</feature>
<dbReference type="GeneID" id="111457240"/>
<dbReference type="Proteomes" id="UP000504609">
    <property type="component" value="Unplaced"/>
</dbReference>
<reference evidence="6 7" key="1">
    <citation type="submission" date="2025-04" db="UniProtKB">
        <authorList>
            <consortium name="RefSeq"/>
        </authorList>
    </citation>
    <scope>IDENTIFICATION</scope>
    <source>
        <tissue evidence="6 7">Young leaves</tissue>
    </source>
</reference>
<dbReference type="SUPFAM" id="SSF48371">
    <property type="entry name" value="ARM repeat"/>
    <property type="match status" value="1"/>
</dbReference>
<organism evidence="5 7">
    <name type="scientific">Cucurbita moschata</name>
    <name type="common">Winter crookneck squash</name>
    <name type="synonym">Cucurbita pepo var. moschata</name>
    <dbReference type="NCBI Taxonomy" id="3662"/>
    <lineage>
        <taxon>Eukaryota</taxon>
        <taxon>Viridiplantae</taxon>
        <taxon>Streptophyta</taxon>
        <taxon>Embryophyta</taxon>
        <taxon>Tracheophyta</taxon>
        <taxon>Spermatophyta</taxon>
        <taxon>Magnoliopsida</taxon>
        <taxon>eudicotyledons</taxon>
        <taxon>Gunneridae</taxon>
        <taxon>Pentapetalae</taxon>
        <taxon>rosids</taxon>
        <taxon>fabids</taxon>
        <taxon>Cucurbitales</taxon>
        <taxon>Cucurbitaceae</taxon>
        <taxon>Cucurbiteae</taxon>
        <taxon>Cucurbita</taxon>
    </lineage>
</organism>
<dbReference type="Pfam" id="PF25055">
    <property type="entry name" value="DUF7792"/>
    <property type="match status" value="1"/>
</dbReference>
<gene>
    <name evidence="6 7 8" type="primary">LOC111457240</name>
</gene>
<keyword evidence="5" id="KW-1185">Reference proteome</keyword>
<evidence type="ECO:0000256" key="3">
    <source>
        <dbReference type="SAM" id="MobiDB-lite"/>
    </source>
</evidence>
<dbReference type="InterPro" id="IPR016024">
    <property type="entry name" value="ARM-type_fold"/>
</dbReference>
<evidence type="ECO:0000313" key="7">
    <source>
        <dbReference type="RefSeq" id="XP_022955203.1"/>
    </source>
</evidence>
<dbReference type="SMART" id="SM00185">
    <property type="entry name" value="ARM"/>
    <property type="match status" value="3"/>
</dbReference>
<dbReference type="InterPro" id="IPR000225">
    <property type="entry name" value="Armadillo"/>
</dbReference>
<dbReference type="RefSeq" id="XP_022955204.1">
    <property type="nucleotide sequence ID" value="XM_023099436.1"/>
</dbReference>
<dbReference type="Gene3D" id="1.20.930.20">
    <property type="entry name" value="Adaptor protein Cbl, N-terminal domain"/>
    <property type="match status" value="1"/>
</dbReference>
<protein>
    <submittedName>
        <fullName evidence="6 7">Uncharacterized protein LOC111457240 isoform X1</fullName>
    </submittedName>
</protein>
<dbReference type="GO" id="GO:0007166">
    <property type="term" value="P:cell surface receptor signaling pathway"/>
    <property type="evidence" value="ECO:0007669"/>
    <property type="project" value="InterPro"/>
</dbReference>
<dbReference type="InterPro" id="IPR036537">
    <property type="entry name" value="Adaptor_Cbl_N_dom_sf"/>
</dbReference>
<evidence type="ECO:0000313" key="8">
    <source>
        <dbReference type="RefSeq" id="XP_022955204.1"/>
    </source>
</evidence>
<feature type="compositionally biased region" description="Low complexity" evidence="3">
    <location>
        <begin position="383"/>
        <end position="403"/>
    </location>
</feature>
<feature type="compositionally biased region" description="Low complexity" evidence="3">
    <location>
        <begin position="326"/>
        <end position="344"/>
    </location>
</feature>
<evidence type="ECO:0000256" key="2">
    <source>
        <dbReference type="PROSITE-ProRule" id="PRU00259"/>
    </source>
</evidence>
<accession>A0A6J1GTA8</accession>
<name>A0A6J1GTA8_CUCMO</name>
<dbReference type="PANTHER" id="PTHR46168">
    <property type="entry name" value="ARMADILLO REPEAT ONLY 4"/>
    <property type="match status" value="1"/>
</dbReference>
<evidence type="ECO:0000256" key="1">
    <source>
        <dbReference type="ARBA" id="ARBA00022737"/>
    </source>
</evidence>
<dbReference type="RefSeq" id="XP_022955203.1">
    <property type="nucleotide sequence ID" value="XM_023099435.1"/>
</dbReference>
<dbReference type="RefSeq" id="XP_022955202.1">
    <property type="nucleotide sequence ID" value="XM_023099434.1"/>
</dbReference>
<feature type="region of interest" description="Disordered" evidence="3">
    <location>
        <begin position="382"/>
        <end position="416"/>
    </location>
</feature>
<feature type="domain" description="DUF7792" evidence="4">
    <location>
        <begin position="20"/>
        <end position="139"/>
    </location>
</feature>
<dbReference type="InterPro" id="IPR056694">
    <property type="entry name" value="DUF7792"/>
</dbReference>
<dbReference type="InterPro" id="IPR011989">
    <property type="entry name" value="ARM-like"/>
</dbReference>
<dbReference type="AlphaFoldDB" id="A0A6J1GTA8"/>
<feature type="compositionally biased region" description="Basic and acidic residues" evidence="3">
    <location>
        <begin position="350"/>
        <end position="360"/>
    </location>
</feature>
<dbReference type="PROSITE" id="PS50176">
    <property type="entry name" value="ARM_REPEAT"/>
    <property type="match status" value="1"/>
</dbReference>
<evidence type="ECO:0000259" key="4">
    <source>
        <dbReference type="Pfam" id="PF25055"/>
    </source>
</evidence>
<dbReference type="Gene3D" id="1.25.10.10">
    <property type="entry name" value="Leucine-rich Repeat Variant"/>
    <property type="match status" value="2"/>
</dbReference>
<dbReference type="KEGG" id="cmos:111457240"/>
<evidence type="ECO:0000313" key="5">
    <source>
        <dbReference type="Proteomes" id="UP000504609"/>
    </source>
</evidence>
<sequence length="671" mass="73558">MAAAVPPPPAAEEGGAILNEFTPPILLADKILKLAQEAVSSRQECVDIAQQVDQIYRKLQATVRLISTTTQPLYERPIRRIVADVTKNLERALNFVSKCRHSGFLRQVFSMTTIADFRKVSGLLESSIGDMKWLISIFDPDGSVGLPPIASNDPTLAYIWPNIATIQMGSIKNLEAANQLTLLTRGNDRNQKIVVEEGGVPPLLKLLKDYASPDAQISAANVLINVASVPDRVKSILDVLGVPIIVQALNHSSMRVQIVVANLVSQMAELSSLAQEEFARENVTKPLVTCLSIDMVLDDPKVHLGKSSFHSVVEIKKQLVGRASNSSLNLNSSSDSCSLYSDGSSRGGHQRKEKEVDMVLDDPKVRLGKSVVEIKKEFDGRASNSSLNLNSSSGSCSSYSDGSSRGGHQRKEKEVESSEVKLQLKVNCAEALWRLSKGSVSNSRKITETKGLLCMAKIIESEEGDLQYNCLMTVMEVTAVAESKPDFRHVAFKITSLAPKAILYQLSRLIQEERDPRLQVPAIKSIGSLARIFPAKESRIINLLVMQMKSINMDVALEAVIALGKFACLENYNCVAHSKSIIEFDGVPPLMKLLGQNEAAQVPGLKLLCYLALSAGNSKALEEAHALNEMKRMARLVFAHTDLHELYSKAIHHLTLYQAGAHHIHRHHFSP</sequence>
<dbReference type="PANTHER" id="PTHR46168:SF15">
    <property type="entry name" value="ARMADILLO REPEAT-CONTAINING DOMAIN-CONTAINING PROTEIN"/>
    <property type="match status" value="1"/>
</dbReference>
<evidence type="ECO:0000313" key="6">
    <source>
        <dbReference type="RefSeq" id="XP_022955202.1"/>
    </source>
</evidence>
<keyword evidence="1" id="KW-0677">Repeat</keyword>
<proteinExistence type="predicted"/>
<feature type="repeat" description="ARM" evidence="2">
    <location>
        <begin position="198"/>
        <end position="241"/>
    </location>
</feature>